<dbReference type="InterPro" id="IPR004518">
    <property type="entry name" value="MazG-like_dom"/>
</dbReference>
<dbReference type="GeneID" id="28541734"/>
<dbReference type="HOGENOM" id="CLU_038356_0_1_6"/>
<dbReference type="GO" id="GO:0046052">
    <property type="term" value="P:UTP catabolic process"/>
    <property type="evidence" value="ECO:0007669"/>
    <property type="project" value="TreeGrafter"/>
</dbReference>
<evidence type="ECO:0000256" key="2">
    <source>
        <dbReference type="ARBA" id="ARBA00061115"/>
    </source>
</evidence>
<keyword evidence="7" id="KW-1185">Reference proteome</keyword>
<dbReference type="KEGG" id="awd:AWOD_I_2157"/>
<dbReference type="STRING" id="80852.AWOD_I_2157"/>
<dbReference type="CDD" id="cd11529">
    <property type="entry name" value="NTP-PPase_MazG_Cterm"/>
    <property type="match status" value="1"/>
</dbReference>
<dbReference type="GO" id="GO:0047693">
    <property type="term" value="F:ATP diphosphatase activity"/>
    <property type="evidence" value="ECO:0007669"/>
    <property type="project" value="UniProtKB-EC"/>
</dbReference>
<dbReference type="Proteomes" id="UP000032427">
    <property type="component" value="Chromosome 1"/>
</dbReference>
<accession>A0A090KL27</accession>
<dbReference type="GO" id="GO:0006203">
    <property type="term" value="P:dGTP catabolic process"/>
    <property type="evidence" value="ECO:0007669"/>
    <property type="project" value="TreeGrafter"/>
</dbReference>
<evidence type="ECO:0000256" key="1">
    <source>
        <dbReference type="ARBA" id="ARBA00052141"/>
    </source>
</evidence>
<dbReference type="EC" id="3.6.1.8" evidence="3"/>
<dbReference type="Gene3D" id="1.10.287.1080">
    <property type="entry name" value="MazG-like"/>
    <property type="match status" value="2"/>
</dbReference>
<gene>
    <name evidence="6" type="ORF">AWOD_I_2157</name>
</gene>
<protein>
    <recommendedName>
        <fullName evidence="4">Nucleoside triphosphate pyrophosphohydrolase</fullName>
        <ecNumber evidence="3">3.6.1.8</ecNumber>
    </recommendedName>
</protein>
<sequence>MTVSNNLEQLLSIMTQLRDKESGCPWDRKQTFDSIIPHTLEETYEVVDAIHKKDWSNLKEELGDLLFQVVFYSQIAKEKQLFDFNDVLETLNEKLVRRHPHVFSDDVFSSEEEITANWDKVKKQERLEKEALDNESKEQQSILDSIPSALPGLLRANKIQKQCAKVGFDWDELQPVADKVSEEVAEVLEEARKNPRDEKKLEEELGDLLFATVNFSRHLGKNPEQALCKANDKFERRFRQIEANVAKKHKTLQECDLNELDSEWEKVKRSEQN</sequence>
<dbReference type="FunFam" id="1.10.287.1080:FF:000001">
    <property type="entry name" value="Nucleoside triphosphate pyrophosphohydrolase"/>
    <property type="match status" value="1"/>
</dbReference>
<dbReference type="NCBIfam" id="TIGR00444">
    <property type="entry name" value="mazG"/>
    <property type="match status" value="1"/>
</dbReference>
<dbReference type="CDD" id="cd11528">
    <property type="entry name" value="NTP-PPase_MazG_Nterm"/>
    <property type="match status" value="1"/>
</dbReference>
<evidence type="ECO:0000259" key="5">
    <source>
        <dbReference type="Pfam" id="PF03819"/>
    </source>
</evidence>
<evidence type="ECO:0000256" key="3">
    <source>
        <dbReference type="ARBA" id="ARBA00066372"/>
    </source>
</evidence>
<name>A0A090KL27_9GAMM</name>
<dbReference type="GO" id="GO:0046081">
    <property type="term" value="P:dUTP catabolic process"/>
    <property type="evidence" value="ECO:0007669"/>
    <property type="project" value="TreeGrafter"/>
</dbReference>
<dbReference type="Pfam" id="PF03819">
    <property type="entry name" value="MazG"/>
    <property type="match status" value="2"/>
</dbReference>
<dbReference type="PANTHER" id="PTHR30522">
    <property type="entry name" value="NUCLEOSIDE TRIPHOSPHATE PYROPHOSPHOHYDROLASE"/>
    <property type="match status" value="1"/>
</dbReference>
<dbReference type="PANTHER" id="PTHR30522:SF0">
    <property type="entry name" value="NUCLEOSIDE TRIPHOSPHATE PYROPHOSPHOHYDROLASE"/>
    <property type="match status" value="1"/>
</dbReference>
<dbReference type="OrthoDB" id="9808939at2"/>
<evidence type="ECO:0000256" key="4">
    <source>
        <dbReference type="ARBA" id="ARBA00074799"/>
    </source>
</evidence>
<dbReference type="GO" id="GO:0046047">
    <property type="term" value="P:TTP catabolic process"/>
    <property type="evidence" value="ECO:0007669"/>
    <property type="project" value="TreeGrafter"/>
</dbReference>
<proteinExistence type="inferred from homology"/>
<evidence type="ECO:0000313" key="7">
    <source>
        <dbReference type="Proteomes" id="UP000032427"/>
    </source>
</evidence>
<dbReference type="SUPFAM" id="SSF101386">
    <property type="entry name" value="all-alpha NTP pyrophosphatases"/>
    <property type="match status" value="2"/>
</dbReference>
<comment type="catalytic activity">
    <reaction evidence="1">
        <text>ATP + H2O = AMP + diphosphate + H(+)</text>
        <dbReference type="Rhea" id="RHEA:14245"/>
        <dbReference type="ChEBI" id="CHEBI:15377"/>
        <dbReference type="ChEBI" id="CHEBI:15378"/>
        <dbReference type="ChEBI" id="CHEBI:30616"/>
        <dbReference type="ChEBI" id="CHEBI:33019"/>
        <dbReference type="ChEBI" id="CHEBI:456215"/>
        <dbReference type="EC" id="3.6.1.8"/>
    </reaction>
</comment>
<dbReference type="EMBL" id="LN554846">
    <property type="protein sequence ID" value="CED72219.1"/>
    <property type="molecule type" value="Genomic_DNA"/>
</dbReference>
<dbReference type="GO" id="GO:0006950">
    <property type="term" value="P:response to stress"/>
    <property type="evidence" value="ECO:0007669"/>
    <property type="project" value="UniProtKB-ARBA"/>
</dbReference>
<reference evidence="7" key="1">
    <citation type="submission" date="2014-09" db="EMBL/GenBank/DDBJ databases">
        <authorList>
            <person name="Hjerde E."/>
        </authorList>
    </citation>
    <scope>NUCLEOTIDE SEQUENCE [LARGE SCALE GENOMIC DNA]</scope>
    <source>
        <strain evidence="7">06/09/139</strain>
    </source>
</reference>
<dbReference type="PATRIC" id="fig|80852.17.peg.2233"/>
<feature type="domain" description="NTP pyrophosphohydrolase MazG-like" evidence="5">
    <location>
        <begin position="179"/>
        <end position="237"/>
    </location>
</feature>
<evidence type="ECO:0000313" key="6">
    <source>
        <dbReference type="EMBL" id="CED72219.1"/>
    </source>
</evidence>
<dbReference type="GO" id="GO:0046076">
    <property type="term" value="P:dTTP catabolic process"/>
    <property type="evidence" value="ECO:0007669"/>
    <property type="project" value="TreeGrafter"/>
</dbReference>
<dbReference type="NCBIfam" id="NF007113">
    <property type="entry name" value="PRK09562.1"/>
    <property type="match status" value="1"/>
</dbReference>
<organism evidence="6 7">
    <name type="scientific">Aliivibrio wodanis</name>
    <dbReference type="NCBI Taxonomy" id="80852"/>
    <lineage>
        <taxon>Bacteria</taxon>
        <taxon>Pseudomonadati</taxon>
        <taxon>Pseudomonadota</taxon>
        <taxon>Gammaproteobacteria</taxon>
        <taxon>Vibrionales</taxon>
        <taxon>Vibrionaceae</taxon>
        <taxon>Aliivibrio</taxon>
    </lineage>
</organism>
<dbReference type="InterPro" id="IPR048015">
    <property type="entry name" value="NTP-PPase_MazG-like_N"/>
</dbReference>
<dbReference type="InterPro" id="IPR011551">
    <property type="entry name" value="NTP_PyrPHydrolase_MazG"/>
</dbReference>
<dbReference type="FunFam" id="1.10.287.1080:FF:000003">
    <property type="entry name" value="Nucleoside triphosphate pyrophosphohydrolase"/>
    <property type="match status" value="1"/>
</dbReference>
<dbReference type="AlphaFoldDB" id="A0A090KL27"/>
<comment type="similarity">
    <text evidence="2">Belongs to the nucleoside triphosphate pyrophosphohydrolase family.</text>
</comment>
<dbReference type="GO" id="GO:0046061">
    <property type="term" value="P:dATP catabolic process"/>
    <property type="evidence" value="ECO:0007669"/>
    <property type="project" value="TreeGrafter"/>
</dbReference>
<dbReference type="InterPro" id="IPR048011">
    <property type="entry name" value="NTP-PPase_MazG-like_C"/>
</dbReference>
<feature type="domain" description="NTP pyrophosphohydrolase MazG-like" evidence="5">
    <location>
        <begin position="30"/>
        <end position="103"/>
    </location>
</feature>